<dbReference type="Pfam" id="PF08276">
    <property type="entry name" value="PAN_2"/>
    <property type="match status" value="1"/>
</dbReference>
<evidence type="ECO:0000256" key="9">
    <source>
        <dbReference type="ARBA" id="ARBA00022777"/>
    </source>
</evidence>
<keyword evidence="13" id="KW-1015">Disulfide bond</keyword>
<dbReference type="InterPro" id="IPR000858">
    <property type="entry name" value="S_locus_glycoprot_dom"/>
</dbReference>
<evidence type="ECO:0000256" key="1">
    <source>
        <dbReference type="ARBA" id="ARBA00004251"/>
    </source>
</evidence>
<keyword evidence="4 18" id="KW-0808">Transferase</keyword>
<dbReference type="AlphaFoldDB" id="A0A8M8VAB2"/>
<dbReference type="SMART" id="SM00473">
    <property type="entry name" value="PAN_AP"/>
    <property type="match status" value="1"/>
</dbReference>
<dbReference type="Gene3D" id="3.30.200.20">
    <property type="entry name" value="Phosphorylase Kinase, domain 1"/>
    <property type="match status" value="1"/>
</dbReference>
<comment type="subcellular location">
    <subcellularLocation>
        <location evidence="1">Cell membrane</location>
        <topology evidence="1">Single-pass type I membrane protein</topology>
    </subcellularLocation>
</comment>
<keyword evidence="11 19" id="KW-1133">Transmembrane helix</keyword>
<feature type="domain" description="Bulb-type lectin" evidence="22">
    <location>
        <begin position="31"/>
        <end position="154"/>
    </location>
</feature>
<dbReference type="InterPro" id="IPR000719">
    <property type="entry name" value="Prot_kinase_dom"/>
</dbReference>
<dbReference type="GO" id="GO:0004674">
    <property type="term" value="F:protein serine/threonine kinase activity"/>
    <property type="evidence" value="ECO:0007669"/>
    <property type="project" value="UniProtKB-KW"/>
</dbReference>
<evidence type="ECO:0000313" key="25">
    <source>
        <dbReference type="RefSeq" id="XP_020553071.1"/>
    </source>
</evidence>
<evidence type="ECO:0000256" key="12">
    <source>
        <dbReference type="ARBA" id="ARBA00023136"/>
    </source>
</evidence>
<dbReference type="PANTHER" id="PTHR27002">
    <property type="entry name" value="RECEPTOR-LIKE SERINE/THREONINE-PROTEIN KINASE SD1-8"/>
    <property type="match status" value="1"/>
</dbReference>
<dbReference type="Proteomes" id="UP000504604">
    <property type="component" value="Linkage group LG1"/>
</dbReference>
<accession>A0A8M8VAB2</accession>
<reference evidence="24" key="1">
    <citation type="submission" date="2024-10" db="UniProtKB">
        <authorList>
            <consortium name="RefSeq"/>
        </authorList>
    </citation>
    <scope>NUCLEOTIDE SEQUENCE [LARGE SCALE GENOMIC DNA]</scope>
    <source>
        <strain evidence="24">cv. Zhongzhi No. 13</strain>
    </source>
</reference>
<evidence type="ECO:0000256" key="14">
    <source>
        <dbReference type="ARBA" id="ARBA00023170"/>
    </source>
</evidence>
<feature type="domain" description="Apple" evidence="23">
    <location>
        <begin position="340"/>
        <end position="424"/>
    </location>
</feature>
<dbReference type="FunFam" id="1.10.510.10:FF:000060">
    <property type="entry name" value="G-type lectin S-receptor-like serine/threonine-protein kinase"/>
    <property type="match status" value="1"/>
</dbReference>
<dbReference type="OrthoDB" id="4062651at2759"/>
<evidence type="ECO:0000256" key="5">
    <source>
        <dbReference type="ARBA" id="ARBA00022692"/>
    </source>
</evidence>
<dbReference type="FunFam" id="2.90.10.10:FF:000002">
    <property type="entry name" value="Serine/threonine-protein kinase"/>
    <property type="match status" value="1"/>
</dbReference>
<keyword evidence="12 19" id="KW-0472">Membrane</keyword>
<keyword evidence="6 20" id="KW-0732">Signal</keyword>
<keyword evidence="24" id="KW-1185">Reference proteome</keyword>
<evidence type="ECO:0000256" key="6">
    <source>
        <dbReference type="ARBA" id="ARBA00022729"/>
    </source>
</evidence>
<dbReference type="CDD" id="cd14066">
    <property type="entry name" value="STKc_IRAK"/>
    <property type="match status" value="1"/>
</dbReference>
<evidence type="ECO:0000256" key="13">
    <source>
        <dbReference type="ARBA" id="ARBA00023157"/>
    </source>
</evidence>
<comment type="catalytic activity">
    <reaction evidence="16 18">
        <text>L-threonyl-[protein] + ATP = O-phospho-L-threonyl-[protein] + ADP + H(+)</text>
        <dbReference type="Rhea" id="RHEA:46608"/>
        <dbReference type="Rhea" id="RHEA-COMP:11060"/>
        <dbReference type="Rhea" id="RHEA-COMP:11605"/>
        <dbReference type="ChEBI" id="CHEBI:15378"/>
        <dbReference type="ChEBI" id="CHEBI:30013"/>
        <dbReference type="ChEBI" id="CHEBI:30616"/>
        <dbReference type="ChEBI" id="CHEBI:61977"/>
        <dbReference type="ChEBI" id="CHEBI:456216"/>
        <dbReference type="EC" id="2.7.11.1"/>
    </reaction>
</comment>
<evidence type="ECO:0000256" key="16">
    <source>
        <dbReference type="ARBA" id="ARBA00047899"/>
    </source>
</evidence>
<keyword evidence="15" id="KW-0325">Glycoprotein</keyword>
<feature type="signal peptide" evidence="20">
    <location>
        <begin position="1"/>
        <end position="30"/>
    </location>
</feature>
<evidence type="ECO:0000256" key="7">
    <source>
        <dbReference type="ARBA" id="ARBA00022734"/>
    </source>
</evidence>
<evidence type="ECO:0000259" key="21">
    <source>
        <dbReference type="PROSITE" id="PS50011"/>
    </source>
</evidence>
<comment type="catalytic activity">
    <reaction evidence="17 18">
        <text>L-seryl-[protein] + ATP = O-phospho-L-seryl-[protein] + ADP + H(+)</text>
        <dbReference type="Rhea" id="RHEA:17989"/>
        <dbReference type="Rhea" id="RHEA-COMP:9863"/>
        <dbReference type="Rhea" id="RHEA-COMP:11604"/>
        <dbReference type="ChEBI" id="CHEBI:15378"/>
        <dbReference type="ChEBI" id="CHEBI:29999"/>
        <dbReference type="ChEBI" id="CHEBI:30616"/>
        <dbReference type="ChEBI" id="CHEBI:83421"/>
        <dbReference type="ChEBI" id="CHEBI:456216"/>
        <dbReference type="EC" id="2.7.11.1"/>
    </reaction>
</comment>
<dbReference type="Pfam" id="PF00954">
    <property type="entry name" value="S_locus_glycop"/>
    <property type="match status" value="1"/>
</dbReference>
<dbReference type="RefSeq" id="XP_020553071.1">
    <property type="nucleotide sequence ID" value="XM_020697412.1"/>
</dbReference>
<keyword evidence="14" id="KW-0675">Receptor</keyword>
<reference evidence="25" key="2">
    <citation type="submission" date="2025-08" db="UniProtKB">
        <authorList>
            <consortium name="RefSeq"/>
        </authorList>
    </citation>
    <scope>IDENTIFICATION</scope>
</reference>
<dbReference type="SMART" id="SM00220">
    <property type="entry name" value="S_TKc"/>
    <property type="match status" value="1"/>
</dbReference>
<comment type="similarity">
    <text evidence="18">Belongs to the protein kinase superfamily. Ser/Thr protein kinase family.</text>
</comment>
<evidence type="ECO:0000256" key="15">
    <source>
        <dbReference type="ARBA" id="ARBA00023180"/>
    </source>
</evidence>
<dbReference type="Pfam" id="PF07714">
    <property type="entry name" value="PK_Tyr_Ser-Thr"/>
    <property type="match status" value="1"/>
</dbReference>
<keyword evidence="8 18" id="KW-0547">Nucleotide-binding</keyword>
<name>A0A8M8VAB2_SESIN</name>
<dbReference type="InterPro" id="IPR008271">
    <property type="entry name" value="Ser/Thr_kinase_AS"/>
</dbReference>
<dbReference type="PROSITE" id="PS50948">
    <property type="entry name" value="PAN"/>
    <property type="match status" value="1"/>
</dbReference>
<evidence type="ECO:0000313" key="24">
    <source>
        <dbReference type="Proteomes" id="UP000504604"/>
    </source>
</evidence>
<evidence type="ECO:0000259" key="23">
    <source>
        <dbReference type="PROSITE" id="PS50948"/>
    </source>
</evidence>
<dbReference type="FunFam" id="3.30.200.20:FF:000330">
    <property type="entry name" value="G-type lectin S-receptor-like serine/threonine-protein kinase At4g03230"/>
    <property type="match status" value="1"/>
</dbReference>
<keyword evidence="10 18" id="KW-0067">ATP-binding</keyword>
<dbReference type="InterPro" id="IPR011009">
    <property type="entry name" value="Kinase-like_dom_sf"/>
</dbReference>
<dbReference type="Gene3D" id="1.10.510.10">
    <property type="entry name" value="Transferase(Phosphotransferase) domain 1"/>
    <property type="match status" value="1"/>
</dbReference>
<dbReference type="GO" id="GO:0005886">
    <property type="term" value="C:plasma membrane"/>
    <property type="evidence" value="ECO:0007669"/>
    <property type="project" value="UniProtKB-SubCell"/>
</dbReference>
<dbReference type="CDD" id="cd01098">
    <property type="entry name" value="PAN_AP_plant"/>
    <property type="match status" value="1"/>
</dbReference>
<dbReference type="PROSITE" id="PS50011">
    <property type="entry name" value="PROTEIN_KINASE_DOM"/>
    <property type="match status" value="1"/>
</dbReference>
<dbReference type="InterPro" id="IPR024171">
    <property type="entry name" value="SRK-like_kinase"/>
</dbReference>
<feature type="domain" description="Protein kinase" evidence="21">
    <location>
        <begin position="522"/>
        <end position="807"/>
    </location>
</feature>
<evidence type="ECO:0000256" key="4">
    <source>
        <dbReference type="ARBA" id="ARBA00022679"/>
    </source>
</evidence>
<evidence type="ECO:0000259" key="22">
    <source>
        <dbReference type="PROSITE" id="PS50927"/>
    </source>
</evidence>
<dbReference type="PROSITE" id="PS00108">
    <property type="entry name" value="PROTEIN_KINASE_ST"/>
    <property type="match status" value="1"/>
</dbReference>
<evidence type="ECO:0000256" key="8">
    <source>
        <dbReference type="ARBA" id="ARBA00022741"/>
    </source>
</evidence>
<gene>
    <name evidence="25" type="primary">LOC105161829</name>
</gene>
<keyword evidence="9 18" id="KW-0418">Kinase</keyword>
<dbReference type="GO" id="GO:0048544">
    <property type="term" value="P:recognition of pollen"/>
    <property type="evidence" value="ECO:0007669"/>
    <property type="project" value="InterPro"/>
</dbReference>
<keyword evidence="5 19" id="KW-0812">Transmembrane</keyword>
<dbReference type="SUPFAM" id="SSF51110">
    <property type="entry name" value="alpha-D-mannose-specific plant lectins"/>
    <property type="match status" value="1"/>
</dbReference>
<sequence>MWERTKHTTNLISICVFLCFLLGNPCLCIGGDTLSRGQSLSGTQTLISKDGIFELGFFTPGSSSSQNTYLGIWYKDFPERTTVWVANRETPLRQDSTLEIAQNGNLVLMSHDSDAVWSTNLISTLPDTVEAVLLDSGNLILRDGPSPSTVFWQSFDHPTDTWLPGASLGFDKITGRAQRLVSWKNADDPSPGMFSVEMSQDQVFQFFLRWNMSTTYWRSGAWNGIVFGSVPEISYLTSFSFVSSERSTYYNYTVLNRAVLSMFVINALGEFEQRTSLRSHHSWSPTYVLPKNQSDIFAFCGAFGVFAGSTSNPCTCLHGFTQTRPNDWSAGCSRTTLVQCGNSNSTQGEKYGFMEVPDTTLPANPTAHPARNSRGCELACRQSCSCTAYAFNGSGCSVWEGDLFDTRNVSSNQDNKQRLYIKLANSDLPVDKGKWKKMLVVIVAVLVSSFVIVSGGFLGCFYTRRTKQKEVKKESGEDLLSFDFNSSVQPNDNGTVLRHRNHADFDLPMFSYASVCAATDNFSPENKLGEGGFGPVYKGKLLNGQEIALKRLSKKSGQGVEEFRNEILLIAKLQHRNLVRLLGCCIDPDESILIYEYMPNKSLDFFLFGSDKEVILDWTTRARIVEGIAQGLLYLHEYSRVRIIHRDLKASNILLDEEMNPKISDFGLARIFGGNDSRTYTKRIVGTFGYMAPEYALQGLFSIQSDVFSFGVLVLEIVSGKRNTGFYLTDTLNLLGHAWELWVSGRGAELVDPAVGCSPASAALRYINVGLLCVQENPNDRPNMSSVISMLSSELSTPLPAPKQPAFSTTTAVSSASVVNISAGKYSVNGLTVSALQPR</sequence>
<keyword evidence="3 18" id="KW-0723">Serine/threonine-protein kinase</keyword>
<evidence type="ECO:0000256" key="19">
    <source>
        <dbReference type="SAM" id="Phobius"/>
    </source>
</evidence>
<evidence type="ECO:0000256" key="10">
    <source>
        <dbReference type="ARBA" id="ARBA00022840"/>
    </source>
</evidence>
<dbReference type="Pfam" id="PF01453">
    <property type="entry name" value="B_lectin"/>
    <property type="match status" value="1"/>
</dbReference>
<dbReference type="GO" id="GO:0030246">
    <property type="term" value="F:carbohydrate binding"/>
    <property type="evidence" value="ECO:0007669"/>
    <property type="project" value="UniProtKB-KW"/>
</dbReference>
<dbReference type="Gene3D" id="2.90.10.10">
    <property type="entry name" value="Bulb-type lectin domain"/>
    <property type="match status" value="1"/>
</dbReference>
<organism evidence="24 25">
    <name type="scientific">Sesamum indicum</name>
    <name type="common">Oriental sesame</name>
    <name type="synonym">Sesamum orientale</name>
    <dbReference type="NCBI Taxonomy" id="4182"/>
    <lineage>
        <taxon>Eukaryota</taxon>
        <taxon>Viridiplantae</taxon>
        <taxon>Streptophyta</taxon>
        <taxon>Embryophyta</taxon>
        <taxon>Tracheophyta</taxon>
        <taxon>Spermatophyta</taxon>
        <taxon>Magnoliopsida</taxon>
        <taxon>eudicotyledons</taxon>
        <taxon>Gunneridae</taxon>
        <taxon>Pentapetalae</taxon>
        <taxon>asterids</taxon>
        <taxon>lamiids</taxon>
        <taxon>Lamiales</taxon>
        <taxon>Pedaliaceae</taxon>
        <taxon>Sesamum</taxon>
    </lineage>
</organism>
<protein>
    <recommendedName>
        <fullName evidence="18">Receptor-like serine/threonine-protein kinase</fullName>
        <ecNumber evidence="18">2.7.11.1</ecNumber>
    </recommendedName>
</protein>
<feature type="transmembrane region" description="Helical" evidence="19">
    <location>
        <begin position="438"/>
        <end position="463"/>
    </location>
</feature>
<keyword evidence="7" id="KW-0430">Lectin</keyword>
<dbReference type="CDD" id="cd00028">
    <property type="entry name" value="B_lectin"/>
    <property type="match status" value="1"/>
</dbReference>
<dbReference type="InterPro" id="IPR036426">
    <property type="entry name" value="Bulb-type_lectin_dom_sf"/>
</dbReference>
<dbReference type="GO" id="GO:0005524">
    <property type="term" value="F:ATP binding"/>
    <property type="evidence" value="ECO:0007669"/>
    <property type="project" value="UniProtKB-KW"/>
</dbReference>
<evidence type="ECO:0000256" key="17">
    <source>
        <dbReference type="ARBA" id="ARBA00048679"/>
    </source>
</evidence>
<dbReference type="EC" id="2.7.11.1" evidence="18"/>
<dbReference type="PROSITE" id="PS50927">
    <property type="entry name" value="BULB_LECTIN"/>
    <property type="match status" value="1"/>
</dbReference>
<evidence type="ECO:0000256" key="20">
    <source>
        <dbReference type="SAM" id="SignalP"/>
    </source>
</evidence>
<feature type="chain" id="PRO_5035423478" description="Receptor-like serine/threonine-protein kinase" evidence="20">
    <location>
        <begin position="31"/>
        <end position="839"/>
    </location>
</feature>
<dbReference type="Gramene" id="SIN_1013819.t">
    <property type="protein sequence ID" value="SIN_1013819.t"/>
    <property type="gene ID" value="SIN_1013819"/>
</dbReference>
<dbReference type="PIRSF" id="PIRSF000641">
    <property type="entry name" value="SRK"/>
    <property type="match status" value="1"/>
</dbReference>
<proteinExistence type="inferred from homology"/>
<dbReference type="InterPro" id="IPR003609">
    <property type="entry name" value="Pan_app"/>
</dbReference>
<dbReference type="SUPFAM" id="SSF56112">
    <property type="entry name" value="Protein kinase-like (PK-like)"/>
    <property type="match status" value="1"/>
</dbReference>
<evidence type="ECO:0000256" key="2">
    <source>
        <dbReference type="ARBA" id="ARBA00022475"/>
    </source>
</evidence>
<dbReference type="GeneID" id="105161829"/>
<dbReference type="InterPro" id="IPR001245">
    <property type="entry name" value="Ser-Thr/Tyr_kinase_cat_dom"/>
</dbReference>
<dbReference type="KEGG" id="sind:105161829"/>
<keyword evidence="2" id="KW-1003">Cell membrane</keyword>
<evidence type="ECO:0000256" key="3">
    <source>
        <dbReference type="ARBA" id="ARBA00022527"/>
    </source>
</evidence>
<evidence type="ECO:0000256" key="11">
    <source>
        <dbReference type="ARBA" id="ARBA00022989"/>
    </source>
</evidence>
<dbReference type="InterPro" id="IPR001480">
    <property type="entry name" value="Bulb-type_lectin_dom"/>
</dbReference>
<dbReference type="SMART" id="SM00108">
    <property type="entry name" value="B_lectin"/>
    <property type="match status" value="1"/>
</dbReference>
<evidence type="ECO:0000256" key="18">
    <source>
        <dbReference type="PIRNR" id="PIRNR000641"/>
    </source>
</evidence>
<dbReference type="PANTHER" id="PTHR27002:SF812">
    <property type="entry name" value="RECEPTOR-LIKE SERINE_THREONINE-PROTEIN KINASE"/>
    <property type="match status" value="1"/>
</dbReference>